<dbReference type="AlphaFoldDB" id="A0A0E9NEJ6"/>
<dbReference type="GO" id="GO:0005737">
    <property type="term" value="C:cytoplasm"/>
    <property type="evidence" value="ECO:0007669"/>
    <property type="project" value="UniProtKB-SubCell"/>
</dbReference>
<dbReference type="OMA" id="PTPSFQF"/>
<keyword evidence="8" id="KW-1185">Reference proteome</keyword>
<dbReference type="GO" id="GO:0016192">
    <property type="term" value="P:vesicle-mediated transport"/>
    <property type="evidence" value="ECO:0007669"/>
    <property type="project" value="UniProtKB-UniRule"/>
</dbReference>
<protein>
    <recommendedName>
        <fullName evidence="5">Protein-lysine N-methyltransferase EFM4</fullName>
        <ecNumber evidence="5">2.1.1.-</ecNumber>
    </recommendedName>
    <alternativeName>
        <fullName evidence="5">Elongation factor methyltransferase 4</fullName>
    </alternativeName>
</protein>
<keyword evidence="2 5" id="KW-0489">Methyltransferase</keyword>
<dbReference type="STRING" id="698492.A0A0E9NEJ6"/>
<dbReference type="Pfam" id="PF13847">
    <property type="entry name" value="Methyltransf_31"/>
    <property type="match status" value="1"/>
</dbReference>
<keyword evidence="4 5" id="KW-0949">S-adenosyl-L-methionine</keyword>
<reference evidence="7 8" key="2">
    <citation type="journal article" date="2014" name="J. Gen. Appl. Microbiol.">
        <title>The early diverging ascomycetous budding yeast Saitoella complicata has three histone deacetylases belonging to the Clr6, Hos2, and Rpd3 lineages.</title>
        <authorList>
            <person name="Nishida H."/>
            <person name="Matsumoto T."/>
            <person name="Kondo S."/>
            <person name="Hamamoto M."/>
            <person name="Yoshikawa H."/>
        </authorList>
    </citation>
    <scope>NUCLEOTIDE SEQUENCE [LARGE SCALE GENOMIC DNA]</scope>
    <source>
        <strain evidence="7 8">NRRL Y-17804</strain>
    </source>
</reference>
<evidence type="ECO:0000256" key="4">
    <source>
        <dbReference type="ARBA" id="ARBA00022691"/>
    </source>
</evidence>
<keyword evidence="3 5" id="KW-0808">Transferase</keyword>
<dbReference type="EC" id="2.1.1.-" evidence="5"/>
<name>A0A0E9NEJ6_SAICN</name>
<dbReference type="SUPFAM" id="SSF53335">
    <property type="entry name" value="S-adenosyl-L-methionine-dependent methyltransferases"/>
    <property type="match status" value="1"/>
</dbReference>
<reference evidence="7 8" key="1">
    <citation type="journal article" date="2011" name="J. Gen. Appl. Microbiol.">
        <title>Draft genome sequencing of the enigmatic yeast Saitoella complicata.</title>
        <authorList>
            <person name="Nishida H."/>
            <person name="Hamamoto M."/>
            <person name="Sugiyama J."/>
        </authorList>
    </citation>
    <scope>NUCLEOTIDE SEQUENCE [LARGE SCALE GENOMIC DNA]</scope>
    <source>
        <strain evidence="7 8">NRRL Y-17804</strain>
    </source>
</reference>
<keyword evidence="1 5" id="KW-0963">Cytoplasm</keyword>
<accession>A0A0E9NEJ6</accession>
<dbReference type="InterPro" id="IPR026635">
    <property type="entry name" value="Efm4/METTL10"/>
</dbReference>
<sequence>MSTDDIAATDLPASKLGTQDYWDNIYQREQTAFNDIGDEGEVWFGEESEAKILEWLEDNLPPSPHLHILDLGTGNGHLLFELEEAGYEPQTLHGIDYSPSSISLAKSIAAERGIEGITFEERDITAALPEGEVGKYNFVVDKGTFDAISLNPEGAEVREVYADRVHALVKPGGYFLIVSCNWTEAELEQKLGREGFVRDSVIKFKSFEFGGVKGSEYSSIAFRKAEA</sequence>
<evidence type="ECO:0000256" key="3">
    <source>
        <dbReference type="ARBA" id="ARBA00022679"/>
    </source>
</evidence>
<dbReference type="CDD" id="cd02440">
    <property type="entry name" value="AdoMet_MTases"/>
    <property type="match status" value="1"/>
</dbReference>
<comment type="similarity">
    <text evidence="5">Belongs to the class I-like SAM-binding methyltransferase superfamily. EFM4 family.</text>
</comment>
<evidence type="ECO:0000256" key="1">
    <source>
        <dbReference type="ARBA" id="ARBA00022490"/>
    </source>
</evidence>
<keyword evidence="5" id="KW-0813">Transport</keyword>
<proteinExistence type="inferred from homology"/>
<dbReference type="GO" id="GO:0032259">
    <property type="term" value="P:methylation"/>
    <property type="evidence" value="ECO:0007669"/>
    <property type="project" value="UniProtKB-KW"/>
</dbReference>
<evidence type="ECO:0000313" key="7">
    <source>
        <dbReference type="EMBL" id="GAO48277.1"/>
    </source>
</evidence>
<dbReference type="PANTHER" id="PTHR12843">
    <property type="entry name" value="PROTEIN-LYSINE N-METHYLTRANSFERASE METTL10"/>
    <property type="match status" value="1"/>
</dbReference>
<dbReference type="Gene3D" id="3.40.50.150">
    <property type="entry name" value="Vaccinia Virus protein VP39"/>
    <property type="match status" value="1"/>
</dbReference>
<feature type="domain" description="Methyltransferase" evidence="6">
    <location>
        <begin position="64"/>
        <end position="191"/>
    </location>
</feature>
<comment type="caution">
    <text evidence="7">The sequence shown here is derived from an EMBL/GenBank/DDBJ whole genome shotgun (WGS) entry which is preliminary data.</text>
</comment>
<dbReference type="OrthoDB" id="10069295at2759"/>
<comment type="function">
    <text evidence="5">S-adenosyl-L-methionine-dependent protein-lysine N-methyltransferase that mono- and dimethylates elongation factor 1-alpha at 'Lys-316'. May play a role in intracellular transport.</text>
</comment>
<organism evidence="7 8">
    <name type="scientific">Saitoella complicata (strain BCRC 22490 / CBS 7301 / JCM 7358 / NBRC 10748 / NRRL Y-17804)</name>
    <dbReference type="NCBI Taxonomy" id="698492"/>
    <lineage>
        <taxon>Eukaryota</taxon>
        <taxon>Fungi</taxon>
        <taxon>Dikarya</taxon>
        <taxon>Ascomycota</taxon>
        <taxon>Taphrinomycotina</taxon>
        <taxon>Taphrinomycotina incertae sedis</taxon>
        <taxon>Saitoella</taxon>
    </lineage>
</organism>
<evidence type="ECO:0000256" key="5">
    <source>
        <dbReference type="HAMAP-Rule" id="MF_03188"/>
    </source>
</evidence>
<evidence type="ECO:0000259" key="6">
    <source>
        <dbReference type="Pfam" id="PF13847"/>
    </source>
</evidence>
<dbReference type="RefSeq" id="XP_019021904.1">
    <property type="nucleotide sequence ID" value="XM_019169807.1"/>
</dbReference>
<gene>
    <name evidence="5" type="primary">EFM4</name>
    <name evidence="7" type="ORF">G7K_2455-t1</name>
</gene>
<dbReference type="HAMAP" id="MF_03188">
    <property type="entry name" value="Methyltr_EFM4"/>
    <property type="match status" value="1"/>
</dbReference>
<dbReference type="InterPro" id="IPR029063">
    <property type="entry name" value="SAM-dependent_MTases_sf"/>
</dbReference>
<reference evidence="7 8" key="3">
    <citation type="journal article" date="2015" name="Genome Announc.">
        <title>Draft Genome Sequence of the Archiascomycetous Yeast Saitoella complicata.</title>
        <authorList>
            <person name="Yamauchi K."/>
            <person name="Kondo S."/>
            <person name="Hamamoto M."/>
            <person name="Takahashi Y."/>
            <person name="Ogura Y."/>
            <person name="Hayashi T."/>
            <person name="Nishida H."/>
        </authorList>
    </citation>
    <scope>NUCLEOTIDE SEQUENCE [LARGE SCALE GENOMIC DNA]</scope>
    <source>
        <strain evidence="7 8">NRRL Y-17804</strain>
    </source>
</reference>
<dbReference type="GO" id="GO:0016279">
    <property type="term" value="F:protein-lysine N-methyltransferase activity"/>
    <property type="evidence" value="ECO:0007669"/>
    <property type="project" value="UniProtKB-UniRule"/>
</dbReference>
<dbReference type="EMBL" id="BACD03000014">
    <property type="protein sequence ID" value="GAO48277.1"/>
    <property type="molecule type" value="Genomic_DNA"/>
</dbReference>
<dbReference type="PANTHER" id="PTHR12843:SF5">
    <property type="entry name" value="EEF1A LYSINE METHYLTRANSFERASE 2"/>
    <property type="match status" value="1"/>
</dbReference>
<evidence type="ECO:0000256" key="2">
    <source>
        <dbReference type="ARBA" id="ARBA00022603"/>
    </source>
</evidence>
<comment type="subcellular location">
    <subcellularLocation>
        <location evidence="5">Cytoplasm</location>
    </subcellularLocation>
</comment>
<evidence type="ECO:0000313" key="8">
    <source>
        <dbReference type="Proteomes" id="UP000033140"/>
    </source>
</evidence>
<dbReference type="Proteomes" id="UP000033140">
    <property type="component" value="Unassembled WGS sequence"/>
</dbReference>
<dbReference type="InterPro" id="IPR025714">
    <property type="entry name" value="Methyltranfer_dom"/>
</dbReference>